<dbReference type="Proteomes" id="UP000337909">
    <property type="component" value="Unassembled WGS sequence"/>
</dbReference>
<evidence type="ECO:0000259" key="10">
    <source>
        <dbReference type="PROSITE" id="PS50109"/>
    </source>
</evidence>
<evidence type="ECO:0000256" key="5">
    <source>
        <dbReference type="ARBA" id="ARBA00022741"/>
    </source>
</evidence>
<keyword evidence="8" id="KW-0902">Two-component regulatory system</keyword>
<dbReference type="EMBL" id="CABVHQ010000134">
    <property type="protein sequence ID" value="VVO41480.1"/>
    <property type="molecule type" value="Genomic_DNA"/>
</dbReference>
<dbReference type="InterPro" id="IPR036097">
    <property type="entry name" value="HisK_dim/P_sf"/>
</dbReference>
<dbReference type="Pfam" id="PF00512">
    <property type="entry name" value="HisKA"/>
    <property type="match status" value="1"/>
</dbReference>
<gene>
    <name evidence="11" type="primary">sasA_18</name>
    <name evidence="11" type="ORF">PS691_05781</name>
</gene>
<evidence type="ECO:0000313" key="11">
    <source>
        <dbReference type="EMBL" id="VVO41480.1"/>
    </source>
</evidence>
<dbReference type="SUPFAM" id="SSF55874">
    <property type="entry name" value="ATPase domain of HSP90 chaperone/DNA topoisomerase II/histidine kinase"/>
    <property type="match status" value="1"/>
</dbReference>
<evidence type="ECO:0000256" key="3">
    <source>
        <dbReference type="ARBA" id="ARBA00022553"/>
    </source>
</evidence>
<dbReference type="AlphaFoldDB" id="A0A5E7FQI5"/>
<organism evidence="11 12">
    <name type="scientific">Pseudomonas fluorescens</name>
    <dbReference type="NCBI Taxonomy" id="294"/>
    <lineage>
        <taxon>Bacteria</taxon>
        <taxon>Pseudomonadati</taxon>
        <taxon>Pseudomonadota</taxon>
        <taxon>Gammaproteobacteria</taxon>
        <taxon>Pseudomonadales</taxon>
        <taxon>Pseudomonadaceae</taxon>
        <taxon>Pseudomonas</taxon>
    </lineage>
</organism>
<accession>A0A5E7FQI5</accession>
<evidence type="ECO:0000313" key="12">
    <source>
        <dbReference type="Proteomes" id="UP000337909"/>
    </source>
</evidence>
<evidence type="ECO:0000256" key="7">
    <source>
        <dbReference type="ARBA" id="ARBA00022840"/>
    </source>
</evidence>
<feature type="transmembrane region" description="Helical" evidence="9">
    <location>
        <begin position="228"/>
        <end position="250"/>
    </location>
</feature>
<keyword evidence="9" id="KW-0812">Transmembrane</keyword>
<dbReference type="InterPro" id="IPR036890">
    <property type="entry name" value="HATPase_C_sf"/>
</dbReference>
<evidence type="ECO:0000256" key="9">
    <source>
        <dbReference type="SAM" id="Phobius"/>
    </source>
</evidence>
<feature type="domain" description="Histidine kinase" evidence="10">
    <location>
        <begin position="279"/>
        <end position="484"/>
    </location>
</feature>
<dbReference type="OrthoDB" id="6993188at2"/>
<dbReference type="GO" id="GO:0000155">
    <property type="term" value="F:phosphorelay sensor kinase activity"/>
    <property type="evidence" value="ECO:0007669"/>
    <property type="project" value="InterPro"/>
</dbReference>
<keyword evidence="4 11" id="KW-0808">Transferase</keyword>
<comment type="catalytic activity">
    <reaction evidence="1">
        <text>ATP + protein L-histidine = ADP + protein N-phospho-L-histidine.</text>
        <dbReference type="EC" id="2.7.13.3"/>
    </reaction>
</comment>
<dbReference type="PRINTS" id="PR00344">
    <property type="entry name" value="BCTRLSENSOR"/>
</dbReference>
<protein>
    <recommendedName>
        <fullName evidence="2">histidine kinase</fullName>
        <ecNumber evidence="2">2.7.13.3</ecNumber>
    </recommendedName>
</protein>
<feature type="transmembrane region" description="Helical" evidence="9">
    <location>
        <begin position="31"/>
        <end position="56"/>
    </location>
</feature>
<evidence type="ECO:0000256" key="6">
    <source>
        <dbReference type="ARBA" id="ARBA00022777"/>
    </source>
</evidence>
<dbReference type="SMART" id="SM00387">
    <property type="entry name" value="HATPase_c"/>
    <property type="match status" value="1"/>
</dbReference>
<dbReference type="CDD" id="cd00082">
    <property type="entry name" value="HisKA"/>
    <property type="match status" value="1"/>
</dbReference>
<reference evidence="11 12" key="1">
    <citation type="submission" date="2019-09" db="EMBL/GenBank/DDBJ databases">
        <authorList>
            <person name="Chandra G."/>
            <person name="Truman W A."/>
        </authorList>
    </citation>
    <scope>NUCLEOTIDE SEQUENCE [LARGE SCALE GENOMIC DNA]</scope>
    <source>
        <strain evidence="11">PS691</strain>
    </source>
</reference>
<keyword evidence="5" id="KW-0547">Nucleotide-binding</keyword>
<keyword evidence="3" id="KW-0597">Phosphoprotein</keyword>
<keyword evidence="9" id="KW-1133">Transmembrane helix</keyword>
<evidence type="ECO:0000256" key="4">
    <source>
        <dbReference type="ARBA" id="ARBA00022679"/>
    </source>
</evidence>
<proteinExistence type="predicted"/>
<dbReference type="SMART" id="SM00388">
    <property type="entry name" value="HisKA"/>
    <property type="match status" value="1"/>
</dbReference>
<dbReference type="RefSeq" id="WP_150645550.1">
    <property type="nucleotide sequence ID" value="NZ_CABVHQ010000134.1"/>
</dbReference>
<dbReference type="PROSITE" id="PS50109">
    <property type="entry name" value="HIS_KIN"/>
    <property type="match status" value="1"/>
</dbReference>
<dbReference type="PANTHER" id="PTHR43065:SF10">
    <property type="entry name" value="PEROXIDE STRESS-ACTIVATED HISTIDINE KINASE MAK3"/>
    <property type="match status" value="1"/>
</dbReference>
<dbReference type="InterPro" id="IPR004358">
    <property type="entry name" value="Sig_transdc_His_kin-like_C"/>
</dbReference>
<keyword evidence="6 11" id="KW-0418">Kinase</keyword>
<dbReference type="InterPro" id="IPR005467">
    <property type="entry name" value="His_kinase_dom"/>
</dbReference>
<dbReference type="InterPro" id="IPR003661">
    <property type="entry name" value="HisK_dim/P_dom"/>
</dbReference>
<evidence type="ECO:0000256" key="1">
    <source>
        <dbReference type="ARBA" id="ARBA00000085"/>
    </source>
</evidence>
<evidence type="ECO:0000256" key="8">
    <source>
        <dbReference type="ARBA" id="ARBA00023012"/>
    </source>
</evidence>
<dbReference type="SUPFAM" id="SSF47384">
    <property type="entry name" value="Homodimeric domain of signal transducing histidine kinase"/>
    <property type="match status" value="1"/>
</dbReference>
<dbReference type="PANTHER" id="PTHR43065">
    <property type="entry name" value="SENSOR HISTIDINE KINASE"/>
    <property type="match status" value="1"/>
</dbReference>
<name>A0A5E7FQI5_PSEFL</name>
<dbReference type="GO" id="GO:0005524">
    <property type="term" value="F:ATP binding"/>
    <property type="evidence" value="ECO:0007669"/>
    <property type="project" value="UniProtKB-KW"/>
</dbReference>
<keyword evidence="7" id="KW-0067">ATP-binding</keyword>
<dbReference type="Gene3D" id="3.30.565.10">
    <property type="entry name" value="Histidine kinase-like ATPase, C-terminal domain"/>
    <property type="match status" value="1"/>
</dbReference>
<dbReference type="Pfam" id="PF02518">
    <property type="entry name" value="HATPase_c"/>
    <property type="match status" value="1"/>
</dbReference>
<keyword evidence="9" id="KW-0472">Membrane</keyword>
<evidence type="ECO:0000256" key="2">
    <source>
        <dbReference type="ARBA" id="ARBA00012438"/>
    </source>
</evidence>
<sequence length="494" mass="54710">MQTPELNASLDLESTKARTFEAQKRFNLLGWFSWVSLIVVGSVVVGLGVLSTRFVIEESVHRDALLTAQFIKTIASTEMRHVVLPPGLSMGELLDPRQDQARPDISPGSRNTARGEFLDHVEHLPDVLLANIYAPDRTIIWSTNPRLIGQRITNDEDLEEAFELKTHVCASYHSVDASRAEQKFPVAPELFFIENYIPLLDVGANKVMAMVEVYKEPRDLIIRMTRGLILVWVATLLGGALIYFSLYWLMRRAADLLTAQHKQLITNETFVALGEMSSAVAHSLRNPLASIRSSAELAQEIETGPAQKNITDIINQVDRMSKWVRELLQSLRPLNDEAKAVDLVASVRDSLQAFEQQIARARVQVNFAPGQVPLILSQEGLLSQMLNSLIGNALDAMSTGGVLTIEVEPAVDGRVRVTLTDTGKGMTRHHKRMAFKPFFTTRQGGLGVGLMLVKRVMEQFNGSVSLTSREQEGTRISLVFNVAGGEHGTQHTVG</sequence>
<dbReference type="EC" id="2.7.13.3" evidence="2"/>
<dbReference type="InterPro" id="IPR003594">
    <property type="entry name" value="HATPase_dom"/>
</dbReference>
<dbReference type="Gene3D" id="1.10.287.130">
    <property type="match status" value="1"/>
</dbReference>